<protein>
    <submittedName>
        <fullName evidence="2">Uncharacterized protein</fullName>
    </submittedName>
</protein>
<evidence type="ECO:0000313" key="3">
    <source>
        <dbReference type="Proteomes" id="UP000596660"/>
    </source>
</evidence>
<dbReference type="Proteomes" id="UP000596660">
    <property type="component" value="Unplaced"/>
</dbReference>
<proteinExistence type="predicted"/>
<reference evidence="2" key="2">
    <citation type="submission" date="2021-03" db="UniProtKB">
        <authorList>
            <consortium name="EnsemblPlants"/>
        </authorList>
    </citation>
    <scope>IDENTIFICATION</scope>
</reference>
<feature type="region of interest" description="Disordered" evidence="1">
    <location>
        <begin position="95"/>
        <end position="116"/>
    </location>
</feature>
<accession>A0A803MEQ1</accession>
<evidence type="ECO:0000256" key="1">
    <source>
        <dbReference type="SAM" id="MobiDB-lite"/>
    </source>
</evidence>
<dbReference type="EnsemblPlants" id="AUR62027944-RA">
    <property type="protein sequence ID" value="AUR62027944-RA:cds"/>
    <property type="gene ID" value="AUR62027944"/>
</dbReference>
<dbReference type="Gramene" id="AUR62027944-RA">
    <property type="protein sequence ID" value="AUR62027944-RA:cds"/>
    <property type="gene ID" value="AUR62027944"/>
</dbReference>
<dbReference type="AlphaFoldDB" id="A0A803MEQ1"/>
<sequence>MGRWVPPVLPTKVVHLLEVSVSQLLISYILMIQTPPLSPGMTLAHGKYKLGAQRVPDGEFKRGGPIRVKIGEPNGMLNGVKRGINSVLDLNLDPKEQAQSEPNADKARGKKRNKTKVYRGANTKKLGLSDDDSPRLVVPRDGKGAVLVDFAAKDGIEREVSIFFKCCCLYLKDSCPPSVVIPIFSRMGYSICSGVDAQESAWGLFVGWSKLFSDEWLAISRFFLISCKVLDQVNFESIYTFVYGLSYLEDRKQKSSRGVQWEDFQKSLKDAQLAITPRADQQQMIAKEKQLQLSL</sequence>
<reference evidence="2" key="1">
    <citation type="journal article" date="2017" name="Nature">
        <title>The genome of Chenopodium quinoa.</title>
        <authorList>
            <person name="Jarvis D.E."/>
            <person name="Ho Y.S."/>
            <person name="Lightfoot D.J."/>
            <person name="Schmoeckel S.M."/>
            <person name="Li B."/>
            <person name="Borm T.J.A."/>
            <person name="Ohyanagi H."/>
            <person name="Mineta K."/>
            <person name="Michell C.T."/>
            <person name="Saber N."/>
            <person name="Kharbatia N.M."/>
            <person name="Rupper R.R."/>
            <person name="Sharp A.R."/>
            <person name="Dally N."/>
            <person name="Boughton B.A."/>
            <person name="Woo Y.H."/>
            <person name="Gao G."/>
            <person name="Schijlen E.G.W.M."/>
            <person name="Guo X."/>
            <person name="Momin A.A."/>
            <person name="Negrao S."/>
            <person name="Al-Babili S."/>
            <person name="Gehring C."/>
            <person name="Roessner U."/>
            <person name="Jung C."/>
            <person name="Murphy K."/>
            <person name="Arold S.T."/>
            <person name="Gojobori T."/>
            <person name="van der Linden C.G."/>
            <person name="van Loo E.N."/>
            <person name="Jellen E.N."/>
            <person name="Maughan P.J."/>
            <person name="Tester M."/>
        </authorList>
    </citation>
    <scope>NUCLEOTIDE SEQUENCE [LARGE SCALE GENOMIC DNA]</scope>
    <source>
        <strain evidence="2">cv. PI 614886</strain>
    </source>
</reference>
<feature type="compositionally biased region" description="Basic and acidic residues" evidence="1">
    <location>
        <begin position="95"/>
        <end position="107"/>
    </location>
</feature>
<name>A0A803MEQ1_CHEQI</name>
<keyword evidence="3" id="KW-1185">Reference proteome</keyword>
<organism evidence="2 3">
    <name type="scientific">Chenopodium quinoa</name>
    <name type="common">Quinoa</name>
    <dbReference type="NCBI Taxonomy" id="63459"/>
    <lineage>
        <taxon>Eukaryota</taxon>
        <taxon>Viridiplantae</taxon>
        <taxon>Streptophyta</taxon>
        <taxon>Embryophyta</taxon>
        <taxon>Tracheophyta</taxon>
        <taxon>Spermatophyta</taxon>
        <taxon>Magnoliopsida</taxon>
        <taxon>eudicotyledons</taxon>
        <taxon>Gunneridae</taxon>
        <taxon>Pentapetalae</taxon>
        <taxon>Caryophyllales</taxon>
        <taxon>Chenopodiaceae</taxon>
        <taxon>Chenopodioideae</taxon>
        <taxon>Atripliceae</taxon>
        <taxon>Chenopodium</taxon>
    </lineage>
</organism>
<evidence type="ECO:0000313" key="2">
    <source>
        <dbReference type="EnsemblPlants" id="AUR62027944-RA:cds"/>
    </source>
</evidence>